<proteinExistence type="predicted"/>
<dbReference type="CDD" id="cd00067">
    <property type="entry name" value="GAL4"/>
    <property type="match status" value="1"/>
</dbReference>
<sequence length="768" mass="84486">MPRFREIAPAPQRQEPGESRPANSSLRPPCDPRSLPPRRSLSRKACVYCKTKKIKCNGGDPCFQCQSRRLPGQCRYELSHEEVLRLENARLQERIEELELLCRSQRPEASDNIHIDDIAVSVSAPGPNGGQTSLGERLDNESADHYSQAFEVDQPAYSPSSSLAAIGTSTHSVVPPYLLSRQTSTDSDTEYMLQPHAHLSLANELATRYPSVYPALLHPDAERLGLQVSFDPSKIHGHIETMQLNASTHPQRPRSRSDIRLQSLNLAPWTDVLINGDVAASLLSQYFDNDQSTFRLFDADLFLDDLARGEHNYCSPQLLNAVLAWACQAYHGSYPGRVVHDLGLQFLAHADHLFWQSLNLNTITSAPTATLLEICALMSGHAELSARYKAASLAASQFMGFFGCFSANLAASPTASGLSSSQWTRATSHIGWGVFSNQTFTDLHTRSCAFQGAPGVPIPGQGAYHSDEGALSILPRSSYTDVSFVSECELAIIVHDMVQLYYYTGELDGGTPLAGMANRNPSLEQAENLFRRLLVWAAGLPLACVRGDQNSQTTIFMHMHFHATVIALFQPFIFGPLQRLRFQSFDTQGSALCAFNSSVDQLKRLVINHRSTFEAQGNLLGGLSGSLALASSLCQNGPSVERRDDSVRHHYFDVCVKGLLRIVDRFKVIKVYIKGLLALALSNQTVTTQYAEWVLGEVTRPEIQRDTLEAGEHLTSNVVVDYELALSDRSAATYAKIVPTLGTAAISSRIVSTYDADPVAQDGRMEMV</sequence>
<dbReference type="InterPro" id="IPR036864">
    <property type="entry name" value="Zn2-C6_fun-type_DNA-bd_sf"/>
</dbReference>
<dbReference type="PROSITE" id="PS00463">
    <property type="entry name" value="ZN2_CY6_FUNGAL_1"/>
    <property type="match status" value="1"/>
</dbReference>
<feature type="region of interest" description="Disordered" evidence="2">
    <location>
        <begin position="1"/>
        <end position="37"/>
    </location>
</feature>
<reference evidence="4" key="1">
    <citation type="journal article" date="2023" name="Mol. Phylogenet. Evol.">
        <title>Genome-scale phylogeny and comparative genomics of the fungal order Sordariales.</title>
        <authorList>
            <person name="Hensen N."/>
            <person name="Bonometti L."/>
            <person name="Westerberg I."/>
            <person name="Brannstrom I.O."/>
            <person name="Guillou S."/>
            <person name="Cros-Aarteil S."/>
            <person name="Calhoun S."/>
            <person name="Haridas S."/>
            <person name="Kuo A."/>
            <person name="Mondo S."/>
            <person name="Pangilinan J."/>
            <person name="Riley R."/>
            <person name="LaButti K."/>
            <person name="Andreopoulos B."/>
            <person name="Lipzen A."/>
            <person name="Chen C."/>
            <person name="Yan M."/>
            <person name="Daum C."/>
            <person name="Ng V."/>
            <person name="Clum A."/>
            <person name="Steindorff A."/>
            <person name="Ohm R.A."/>
            <person name="Martin F."/>
            <person name="Silar P."/>
            <person name="Natvig D.O."/>
            <person name="Lalanne C."/>
            <person name="Gautier V."/>
            <person name="Ament-Velasquez S.L."/>
            <person name="Kruys A."/>
            <person name="Hutchinson M.I."/>
            <person name="Powell A.J."/>
            <person name="Barry K."/>
            <person name="Miller A.N."/>
            <person name="Grigoriev I.V."/>
            <person name="Debuchy R."/>
            <person name="Gladieux P."/>
            <person name="Hiltunen Thoren M."/>
            <person name="Johannesson H."/>
        </authorList>
    </citation>
    <scope>NUCLEOTIDE SEQUENCE</scope>
    <source>
        <strain evidence="4">CBS 315.58</strain>
    </source>
</reference>
<protein>
    <recommendedName>
        <fullName evidence="3">Zn(2)-C6 fungal-type domain-containing protein</fullName>
    </recommendedName>
</protein>
<evidence type="ECO:0000256" key="2">
    <source>
        <dbReference type="SAM" id="MobiDB-lite"/>
    </source>
</evidence>
<dbReference type="CDD" id="cd12148">
    <property type="entry name" value="fungal_TF_MHR"/>
    <property type="match status" value="1"/>
</dbReference>
<dbReference type="Gene3D" id="4.10.240.10">
    <property type="entry name" value="Zn(2)-C6 fungal-type DNA-binding domain"/>
    <property type="match status" value="1"/>
</dbReference>
<evidence type="ECO:0000313" key="4">
    <source>
        <dbReference type="EMBL" id="KAK4198960.1"/>
    </source>
</evidence>
<dbReference type="GO" id="GO:0000981">
    <property type="term" value="F:DNA-binding transcription factor activity, RNA polymerase II-specific"/>
    <property type="evidence" value="ECO:0007669"/>
    <property type="project" value="InterPro"/>
</dbReference>
<dbReference type="PANTHER" id="PTHR47256:SF1">
    <property type="entry name" value="ZN(II)2CYS6 TRANSCRIPTION FACTOR (EUROFUNG)"/>
    <property type="match status" value="1"/>
</dbReference>
<comment type="caution">
    <text evidence="4">The sequence shown here is derived from an EMBL/GenBank/DDBJ whole genome shotgun (WGS) entry which is preliminary data.</text>
</comment>
<evidence type="ECO:0000259" key="3">
    <source>
        <dbReference type="PROSITE" id="PS50048"/>
    </source>
</evidence>
<name>A0AAN6XE44_9PEZI</name>
<keyword evidence="5" id="KW-1185">Reference proteome</keyword>
<dbReference type="Proteomes" id="UP001303160">
    <property type="component" value="Unassembled WGS sequence"/>
</dbReference>
<dbReference type="Pfam" id="PF00172">
    <property type="entry name" value="Zn_clus"/>
    <property type="match status" value="1"/>
</dbReference>
<dbReference type="PANTHER" id="PTHR47256">
    <property type="entry name" value="ZN(II)2CYS6 TRANSCRIPTION FACTOR (EUROFUNG)-RELATED"/>
    <property type="match status" value="1"/>
</dbReference>
<dbReference type="GO" id="GO:0008270">
    <property type="term" value="F:zinc ion binding"/>
    <property type="evidence" value="ECO:0007669"/>
    <property type="project" value="InterPro"/>
</dbReference>
<dbReference type="SUPFAM" id="SSF57701">
    <property type="entry name" value="Zn2/Cys6 DNA-binding domain"/>
    <property type="match status" value="1"/>
</dbReference>
<accession>A0AAN6XE44</accession>
<dbReference type="InterPro" id="IPR053187">
    <property type="entry name" value="Notoamide_regulator"/>
</dbReference>
<gene>
    <name evidence="4" type="ORF">QBC40DRAFT_177396</name>
</gene>
<evidence type="ECO:0000313" key="5">
    <source>
        <dbReference type="Proteomes" id="UP001303160"/>
    </source>
</evidence>
<dbReference type="InterPro" id="IPR001138">
    <property type="entry name" value="Zn2Cys6_DnaBD"/>
</dbReference>
<evidence type="ECO:0000256" key="1">
    <source>
        <dbReference type="ARBA" id="ARBA00023242"/>
    </source>
</evidence>
<feature type="domain" description="Zn(2)-C6 fungal-type" evidence="3">
    <location>
        <begin position="45"/>
        <end position="76"/>
    </location>
</feature>
<dbReference type="EMBL" id="MU863938">
    <property type="protein sequence ID" value="KAK4198960.1"/>
    <property type="molecule type" value="Genomic_DNA"/>
</dbReference>
<reference evidence="4" key="2">
    <citation type="submission" date="2023-05" db="EMBL/GenBank/DDBJ databases">
        <authorList>
            <consortium name="Lawrence Berkeley National Laboratory"/>
            <person name="Steindorff A."/>
            <person name="Hensen N."/>
            <person name="Bonometti L."/>
            <person name="Westerberg I."/>
            <person name="Brannstrom I.O."/>
            <person name="Guillou S."/>
            <person name="Cros-Aarteil S."/>
            <person name="Calhoun S."/>
            <person name="Haridas S."/>
            <person name="Kuo A."/>
            <person name="Mondo S."/>
            <person name="Pangilinan J."/>
            <person name="Riley R."/>
            <person name="Labutti K."/>
            <person name="Andreopoulos B."/>
            <person name="Lipzen A."/>
            <person name="Chen C."/>
            <person name="Yanf M."/>
            <person name="Daum C."/>
            <person name="Ng V."/>
            <person name="Clum A."/>
            <person name="Ohm R."/>
            <person name="Martin F."/>
            <person name="Silar P."/>
            <person name="Natvig D."/>
            <person name="Lalanne C."/>
            <person name="Gautier V."/>
            <person name="Ament-Velasquez S.L."/>
            <person name="Kruys A."/>
            <person name="Hutchinson M.I."/>
            <person name="Powell A.J."/>
            <person name="Barry K."/>
            <person name="Miller A.N."/>
            <person name="Grigoriev I.V."/>
            <person name="Debuchy R."/>
            <person name="Gladieux P."/>
            <person name="Thoren M.H."/>
            <person name="Johannesson H."/>
        </authorList>
    </citation>
    <scope>NUCLEOTIDE SEQUENCE</scope>
    <source>
        <strain evidence="4">CBS 315.58</strain>
    </source>
</reference>
<dbReference type="SMART" id="SM00066">
    <property type="entry name" value="GAL4"/>
    <property type="match status" value="1"/>
</dbReference>
<keyword evidence="1" id="KW-0539">Nucleus</keyword>
<dbReference type="AlphaFoldDB" id="A0AAN6XE44"/>
<dbReference type="PROSITE" id="PS50048">
    <property type="entry name" value="ZN2_CY6_FUNGAL_2"/>
    <property type="match status" value="1"/>
</dbReference>
<organism evidence="4 5">
    <name type="scientific">Triangularia verruculosa</name>
    <dbReference type="NCBI Taxonomy" id="2587418"/>
    <lineage>
        <taxon>Eukaryota</taxon>
        <taxon>Fungi</taxon>
        <taxon>Dikarya</taxon>
        <taxon>Ascomycota</taxon>
        <taxon>Pezizomycotina</taxon>
        <taxon>Sordariomycetes</taxon>
        <taxon>Sordariomycetidae</taxon>
        <taxon>Sordariales</taxon>
        <taxon>Podosporaceae</taxon>
        <taxon>Triangularia</taxon>
    </lineage>
</organism>